<protein>
    <submittedName>
        <fullName evidence="1">Uncharacterized protein</fullName>
    </submittedName>
</protein>
<dbReference type="EMBL" id="KU130294">
    <property type="protein sequence ID" value="ALZ46284.1"/>
    <property type="molecule type" value="Genomic_DNA"/>
</dbReference>
<name>A0A336TQN2_PSEPU</name>
<evidence type="ECO:0000313" key="1">
    <source>
        <dbReference type="EMBL" id="ALZ46284.1"/>
    </source>
</evidence>
<reference evidence="1" key="1">
    <citation type="journal article" date="2015" name="J. Antimicrob. Chemother.">
        <title>Genetic characterization of a novel blaDIM-2-carrying megaplasmid p12969-DIM from clinical Pseudomonas putida.</title>
        <authorList>
            <person name="Sun F."/>
            <person name="Zhou D."/>
            <person name="Wang Q."/>
            <person name="Feng J."/>
            <person name="Feng W."/>
            <person name="Luo W."/>
            <person name="Liu Y."/>
            <person name="Qiu X."/>
            <person name="Yin Z."/>
            <person name="Xia P."/>
        </authorList>
    </citation>
    <scope>NUCLEOTIDE SEQUENCE</scope>
    <source>
        <strain evidence="1">12969</strain>
        <plasmid evidence="1">p12969-DIM</plasmid>
    </source>
</reference>
<dbReference type="AlphaFoldDB" id="A0A336TQN2"/>
<geneLocation type="plasmid" evidence="1">
    <name>p12969-DIM</name>
</geneLocation>
<organism evidence="1">
    <name type="scientific">Pseudomonas putida</name>
    <name type="common">Arthrobacter siderocapsulatus</name>
    <dbReference type="NCBI Taxonomy" id="303"/>
    <lineage>
        <taxon>Bacteria</taxon>
        <taxon>Pseudomonadati</taxon>
        <taxon>Pseudomonadota</taxon>
        <taxon>Gammaproteobacteria</taxon>
        <taxon>Pseudomonadales</taxon>
        <taxon>Pseudomonadaceae</taxon>
        <taxon>Pseudomonas</taxon>
    </lineage>
</organism>
<proteinExistence type="predicted"/>
<keyword evidence="1" id="KW-0614">Plasmid</keyword>
<dbReference type="Gene3D" id="2.160.20.120">
    <property type="match status" value="1"/>
</dbReference>
<accession>A0A336TQN2</accession>
<sequence length="44" mass="4623">MAHLNELTAATVDLSVAGSGEILVYGNPAQRDHRVAGSGKIKFK</sequence>